<keyword evidence="7" id="KW-1185">Reference proteome</keyword>
<dbReference type="SMART" id="SM00387">
    <property type="entry name" value="HATPase_c"/>
    <property type="match status" value="1"/>
</dbReference>
<feature type="transmembrane region" description="Helical" evidence="4">
    <location>
        <begin position="79"/>
        <end position="103"/>
    </location>
</feature>
<name>A0A085WLZ0_9BACT</name>
<evidence type="ECO:0000259" key="5">
    <source>
        <dbReference type="PROSITE" id="PS50109"/>
    </source>
</evidence>
<dbReference type="Pfam" id="PF00512">
    <property type="entry name" value="HisKA"/>
    <property type="match status" value="1"/>
</dbReference>
<evidence type="ECO:0000256" key="4">
    <source>
        <dbReference type="SAM" id="Phobius"/>
    </source>
</evidence>
<reference evidence="6 7" key="1">
    <citation type="submission" date="2014-04" db="EMBL/GenBank/DDBJ databases">
        <title>Genome assembly of Hyalangium minutum DSM 14724.</title>
        <authorList>
            <person name="Sharma G."/>
            <person name="Subramanian S."/>
        </authorList>
    </citation>
    <scope>NUCLEOTIDE SEQUENCE [LARGE SCALE GENOMIC DNA]</scope>
    <source>
        <strain evidence="6 7">DSM 14724</strain>
    </source>
</reference>
<evidence type="ECO:0000256" key="2">
    <source>
        <dbReference type="ARBA" id="ARBA00012438"/>
    </source>
</evidence>
<comment type="catalytic activity">
    <reaction evidence="1">
        <text>ATP + protein L-histidine = ADP + protein N-phospho-L-histidine.</text>
        <dbReference type="EC" id="2.7.13.3"/>
    </reaction>
</comment>
<dbReference type="InterPro" id="IPR005467">
    <property type="entry name" value="His_kinase_dom"/>
</dbReference>
<dbReference type="InterPro" id="IPR003661">
    <property type="entry name" value="HisK_dim/P_dom"/>
</dbReference>
<keyword evidence="4" id="KW-0812">Transmembrane</keyword>
<dbReference type="Pfam" id="PF02518">
    <property type="entry name" value="HATPase_c"/>
    <property type="match status" value="1"/>
</dbReference>
<gene>
    <name evidence="6" type="ORF">DB31_7940</name>
</gene>
<dbReference type="PROSITE" id="PS50109">
    <property type="entry name" value="HIS_KIN"/>
    <property type="match status" value="1"/>
</dbReference>
<feature type="domain" description="Histidine kinase" evidence="5">
    <location>
        <begin position="199"/>
        <end position="413"/>
    </location>
</feature>
<keyword evidence="4" id="KW-0472">Membrane</keyword>
<dbReference type="GO" id="GO:0000155">
    <property type="term" value="F:phosphorelay sensor kinase activity"/>
    <property type="evidence" value="ECO:0007669"/>
    <property type="project" value="InterPro"/>
</dbReference>
<evidence type="ECO:0000313" key="7">
    <source>
        <dbReference type="Proteomes" id="UP000028725"/>
    </source>
</evidence>
<evidence type="ECO:0000313" key="6">
    <source>
        <dbReference type="EMBL" id="KFE68703.1"/>
    </source>
</evidence>
<dbReference type="AlphaFoldDB" id="A0A085WLZ0"/>
<dbReference type="InterPro" id="IPR004358">
    <property type="entry name" value="Sig_transdc_His_kin-like_C"/>
</dbReference>
<proteinExistence type="predicted"/>
<dbReference type="SUPFAM" id="SSF55874">
    <property type="entry name" value="ATPase domain of HSP90 chaperone/DNA topoisomerase II/histidine kinase"/>
    <property type="match status" value="1"/>
</dbReference>
<protein>
    <recommendedName>
        <fullName evidence="2">histidine kinase</fullName>
        <ecNumber evidence="2">2.7.13.3</ecNumber>
    </recommendedName>
</protein>
<comment type="caution">
    <text evidence="6">The sequence shown here is derived from an EMBL/GenBank/DDBJ whole genome shotgun (WGS) entry which is preliminary data.</text>
</comment>
<dbReference type="STRING" id="394096.DB31_7940"/>
<dbReference type="SUPFAM" id="SSF47384">
    <property type="entry name" value="Homodimeric domain of signal transducing histidine kinase"/>
    <property type="match status" value="1"/>
</dbReference>
<feature type="transmembrane region" description="Helical" evidence="4">
    <location>
        <begin position="36"/>
        <end position="59"/>
    </location>
</feature>
<dbReference type="EMBL" id="JMCB01000006">
    <property type="protein sequence ID" value="KFE68703.1"/>
    <property type="molecule type" value="Genomic_DNA"/>
</dbReference>
<dbReference type="PANTHER" id="PTHR43065">
    <property type="entry name" value="SENSOR HISTIDINE KINASE"/>
    <property type="match status" value="1"/>
</dbReference>
<sequence length="431" mass="47392">MVDPEQLLRRLHPLQMKGGLVLSLSVTFQYLGQWDVFGFVFVASVVRFTANGLLARFGVQRWGPSVTEWIRLGVNAGTLVAIGLWAGWSLLLWIYVPFILLWLHGLDRWGWVRAVLLMAVMDGAALWSGCDPYQPLAFSIIGVLGFLLSAKRAELLQQTLEEVIARREQLARAQDQLRVMHERALQQEKLSSLGMMAAGVAHEINNPMAFVTSNVSSLYKELQLQPVLAEPLKEYVDEVLPETLDGIKRVNAIVSDLRHFARGDPEIPAEYDLNAEAQTALRLAHRELSHCEVQVALGEVGTVVGRPRQIGQALLNLLVNAGQATPPGGTVRLSTRREGEEVRVEIRDTGTGMSPETRRRLFEPFFTTKPPGKGMGLGLAVAHGIVTAQGGHIEVESELGKGSCFTLRLPRVAFSASASLREERGQRGASA</sequence>
<keyword evidence="4" id="KW-1133">Transmembrane helix</keyword>
<organism evidence="6 7">
    <name type="scientific">Hyalangium minutum</name>
    <dbReference type="NCBI Taxonomy" id="394096"/>
    <lineage>
        <taxon>Bacteria</taxon>
        <taxon>Pseudomonadati</taxon>
        <taxon>Myxococcota</taxon>
        <taxon>Myxococcia</taxon>
        <taxon>Myxococcales</taxon>
        <taxon>Cystobacterineae</taxon>
        <taxon>Archangiaceae</taxon>
        <taxon>Hyalangium</taxon>
    </lineage>
</organism>
<keyword evidence="3" id="KW-0597">Phosphoprotein</keyword>
<dbReference type="Proteomes" id="UP000028725">
    <property type="component" value="Unassembled WGS sequence"/>
</dbReference>
<dbReference type="EC" id="2.7.13.3" evidence="2"/>
<dbReference type="PANTHER" id="PTHR43065:SF42">
    <property type="entry name" value="TWO-COMPONENT SENSOR PPRA"/>
    <property type="match status" value="1"/>
</dbReference>
<accession>A0A085WLZ0</accession>
<dbReference type="CDD" id="cd00082">
    <property type="entry name" value="HisKA"/>
    <property type="match status" value="1"/>
</dbReference>
<dbReference type="InterPro" id="IPR003594">
    <property type="entry name" value="HATPase_dom"/>
</dbReference>
<evidence type="ECO:0000256" key="1">
    <source>
        <dbReference type="ARBA" id="ARBA00000085"/>
    </source>
</evidence>
<dbReference type="PRINTS" id="PR00344">
    <property type="entry name" value="BCTRLSENSOR"/>
</dbReference>
<evidence type="ECO:0000256" key="3">
    <source>
        <dbReference type="ARBA" id="ARBA00022553"/>
    </source>
</evidence>
<dbReference type="SMART" id="SM00388">
    <property type="entry name" value="HisKA"/>
    <property type="match status" value="1"/>
</dbReference>
<dbReference type="Gene3D" id="1.10.287.130">
    <property type="match status" value="1"/>
</dbReference>
<dbReference type="InterPro" id="IPR036890">
    <property type="entry name" value="HATPase_C_sf"/>
</dbReference>
<dbReference type="InterPro" id="IPR036097">
    <property type="entry name" value="HisK_dim/P_sf"/>
</dbReference>
<dbReference type="Gene3D" id="3.30.565.10">
    <property type="entry name" value="Histidine kinase-like ATPase, C-terminal domain"/>
    <property type="match status" value="1"/>
</dbReference>